<dbReference type="OrthoDB" id="8909971at2"/>
<dbReference type="Pfam" id="PF23843">
    <property type="entry name" value="DUF7210"/>
    <property type="match status" value="1"/>
</dbReference>
<gene>
    <name evidence="2" type="ORF">AAW31_04945</name>
    <name evidence="3" type="ORF">BCL69_103845</name>
</gene>
<dbReference type="KEGG" id="nco:AAW31_04945"/>
<dbReference type="EMBL" id="VNHT01000038">
    <property type="protein sequence ID" value="TYP84735.1"/>
    <property type="molecule type" value="Genomic_DNA"/>
</dbReference>
<evidence type="ECO:0000313" key="2">
    <source>
        <dbReference type="EMBL" id="AKH37297.1"/>
    </source>
</evidence>
<dbReference type="InterPro" id="IPR055634">
    <property type="entry name" value="DUF7210"/>
</dbReference>
<dbReference type="Proteomes" id="UP000324176">
    <property type="component" value="Unassembled WGS sequence"/>
</dbReference>
<dbReference type="EMBL" id="CP011451">
    <property type="protein sequence ID" value="AKH37297.1"/>
    <property type="molecule type" value="Genomic_DNA"/>
</dbReference>
<keyword evidence="4" id="KW-1185">Reference proteome</keyword>
<feature type="domain" description="DUF7210" evidence="1">
    <location>
        <begin position="24"/>
        <end position="60"/>
    </location>
</feature>
<evidence type="ECO:0000313" key="3">
    <source>
        <dbReference type="EMBL" id="TYP84735.1"/>
    </source>
</evidence>
<reference evidence="2 4" key="2">
    <citation type="journal article" date="2016" name="Genome Announc.">
        <title>Genome Sequence of Nitrosomonas communis Strain Nm2, a Mesophilic Ammonia-Oxidizing Bacterium Isolated from Mediterranean Soil.</title>
        <authorList>
            <person name="Kozlowski J.A."/>
            <person name="Kits K.D."/>
            <person name="Stein L.Y."/>
        </authorList>
    </citation>
    <scope>NUCLEOTIDE SEQUENCE [LARGE SCALE GENOMIC DNA]</scope>
    <source>
        <strain evidence="2 4">Nm2</strain>
    </source>
</reference>
<evidence type="ECO:0000259" key="1">
    <source>
        <dbReference type="Pfam" id="PF23843"/>
    </source>
</evidence>
<evidence type="ECO:0000313" key="5">
    <source>
        <dbReference type="Proteomes" id="UP000324176"/>
    </source>
</evidence>
<reference evidence="3 5" key="3">
    <citation type="submission" date="2019-07" db="EMBL/GenBank/DDBJ databases">
        <title>Active sludge and wastewater microbial communities from Klosterneuburg, Austria.</title>
        <authorList>
            <person name="Wagner M."/>
        </authorList>
    </citation>
    <scope>NUCLEOTIDE SEQUENCE [LARGE SCALE GENOMIC DNA]</scope>
    <source>
        <strain evidence="3 5">Nm2</strain>
    </source>
</reference>
<name>A0A0F7KEP5_9PROT</name>
<protein>
    <recommendedName>
        <fullName evidence="1">DUF7210 domain-containing protein</fullName>
    </recommendedName>
</protein>
<dbReference type="RefSeq" id="WP_046849386.1">
    <property type="nucleotide sequence ID" value="NZ_CP011451.1"/>
</dbReference>
<accession>A0A0F7KEP5</accession>
<organism evidence="2 4">
    <name type="scientific">Nitrosomonas communis</name>
    <dbReference type="NCBI Taxonomy" id="44574"/>
    <lineage>
        <taxon>Bacteria</taxon>
        <taxon>Pseudomonadati</taxon>
        <taxon>Pseudomonadota</taxon>
        <taxon>Betaproteobacteria</taxon>
        <taxon>Nitrosomonadales</taxon>
        <taxon>Nitrosomonadaceae</taxon>
        <taxon>Nitrosomonas</taxon>
    </lineage>
</organism>
<dbReference type="AlphaFoldDB" id="A0A0F7KEP5"/>
<dbReference type="PATRIC" id="fig|44574.3.peg.1196"/>
<dbReference type="Proteomes" id="UP000034156">
    <property type="component" value="Chromosome"/>
</dbReference>
<evidence type="ECO:0000313" key="4">
    <source>
        <dbReference type="Proteomes" id="UP000034156"/>
    </source>
</evidence>
<sequence length="64" mass="7055">MAKQNNPVTVDSTAPEIPQNKQITIELLKPHTHAGRDYPAGARLTLDIDSARWLISIGTAEEFL</sequence>
<proteinExistence type="predicted"/>
<reference evidence="4" key="1">
    <citation type="submission" date="2015-05" db="EMBL/GenBank/DDBJ databases">
        <title>Draft genome of Nitrosomonas communis strain Nm2.</title>
        <authorList>
            <person name="Kozlowski J.A."/>
            <person name="Kits K.D."/>
            <person name="Stein L.Y."/>
        </authorList>
    </citation>
    <scope>NUCLEOTIDE SEQUENCE [LARGE SCALE GENOMIC DNA]</scope>
    <source>
        <strain evidence="4">Nm2</strain>
    </source>
</reference>